<name>A0A137SER8_9GAMM</name>
<comment type="caution">
    <text evidence="2">The sequence shown here is derived from an EMBL/GenBank/DDBJ whole genome shotgun (WGS) entry which is preliminary data.</text>
</comment>
<dbReference type="AlphaFoldDB" id="A0A137SER8"/>
<feature type="compositionally biased region" description="Polar residues" evidence="1">
    <location>
        <begin position="341"/>
        <end position="355"/>
    </location>
</feature>
<proteinExistence type="predicted"/>
<reference evidence="3" key="1">
    <citation type="submission" date="2015-12" db="EMBL/GenBank/DDBJ databases">
        <authorList>
            <person name="Lima A."/>
            <person name="Farahani Zayas N."/>
            <person name="Castro Da Silva M.A."/>
            <person name="Cabral A."/>
            <person name="Pessatti M.L."/>
        </authorList>
    </citation>
    <scope>NUCLEOTIDE SEQUENCE [LARGE SCALE GENOMIC DNA]</scope>
    <source>
        <strain evidence="3">LAMA 842</strain>
    </source>
</reference>
<accession>A0A137SER8</accession>
<sequence length="361" mass="39369">MTKAFIHRLRERSAQALGAFSAGKRILLAGATITLAGCSANPIYTTTGMVLSNYAEGEATPYVLEMKDPEMACALGLSLDPLVYSFSRVTSPPDTTGSLLMLLAANCSEYNAMEAEITYLRANHEGNVNEARDAREQVKRLNAEIAHRRLLAFERAMAAYKFDPGAEPVECPFLLDDQDELTFLMGLVTGMQAIVNDANSGAMAGIPRNIAPQAERAVRCVENEKWGGVPNAVRALVWLLLPDTRPPMSPDPWDVLEHSRELGFDRGFRVASALEVVAAETFGRPDVLEEAIRAAADAESEMEVSSAYQLLDSVAHRVLLHSSDKHWAANYGYRTPSNSFGSLSPVSSNRSTQTMDLDDLL</sequence>
<evidence type="ECO:0000313" key="3">
    <source>
        <dbReference type="Proteomes" id="UP000070282"/>
    </source>
</evidence>
<evidence type="ECO:0000313" key="2">
    <source>
        <dbReference type="EMBL" id="KXO10910.1"/>
    </source>
</evidence>
<dbReference type="EMBL" id="LOCO01000004">
    <property type="protein sequence ID" value="KXO10910.1"/>
    <property type="molecule type" value="Genomic_DNA"/>
</dbReference>
<gene>
    <name evidence="2" type="ORF">J122_1034</name>
</gene>
<keyword evidence="3" id="KW-1185">Reference proteome</keyword>
<protein>
    <submittedName>
        <fullName evidence="2">Uncharacterized protein</fullName>
    </submittedName>
</protein>
<dbReference type="RefSeq" id="WP_061331461.1">
    <property type="nucleotide sequence ID" value="NZ_LOCO01000004.1"/>
</dbReference>
<feature type="region of interest" description="Disordered" evidence="1">
    <location>
        <begin position="341"/>
        <end position="361"/>
    </location>
</feature>
<dbReference type="Proteomes" id="UP000070282">
    <property type="component" value="Unassembled WGS sequence"/>
</dbReference>
<organism evidence="2 3">
    <name type="scientific">Marinobacter excellens LAMA 842</name>
    <dbReference type="NCBI Taxonomy" id="1306954"/>
    <lineage>
        <taxon>Bacteria</taxon>
        <taxon>Pseudomonadati</taxon>
        <taxon>Pseudomonadota</taxon>
        <taxon>Gammaproteobacteria</taxon>
        <taxon>Pseudomonadales</taxon>
        <taxon>Marinobacteraceae</taxon>
        <taxon>Marinobacter</taxon>
    </lineage>
</organism>
<evidence type="ECO:0000256" key="1">
    <source>
        <dbReference type="SAM" id="MobiDB-lite"/>
    </source>
</evidence>
<dbReference type="PATRIC" id="fig|1306954.6.peg.2910"/>